<dbReference type="Gene3D" id="1.10.10.10">
    <property type="entry name" value="Winged helix-like DNA-binding domain superfamily/Winged helix DNA-binding domain"/>
    <property type="match status" value="1"/>
</dbReference>
<sequence length="249" mass="28839">MGQELFVRGKKGKRSVELTRAGKVFLPYAEQVIETINTAKSEIHQNVNDTFITLGSSIALTHPYIYGKINMLNNVHNKNINLLIMDHSLIAKSLLEGVVDMAFVTEPIINKQLESQPIYKENYGLIVSAKHPLARKKCLDNLEDLEDQYLIFYKSFLKDQTFFRNIKCEKWITTNQVELVNDLIQNQNAVSFLPSHSLNNEIQRGKLAYVPIHKDLLVCDIQYFLVYRKNELFYEDIFLQELEPETLTI</sequence>
<evidence type="ECO:0000256" key="4">
    <source>
        <dbReference type="ARBA" id="ARBA00023163"/>
    </source>
</evidence>
<dbReference type="Proteomes" id="UP000637074">
    <property type="component" value="Unassembled WGS sequence"/>
</dbReference>
<keyword evidence="3" id="KW-0238">DNA-binding</keyword>
<protein>
    <recommendedName>
        <fullName evidence="5">LysR substrate-binding domain-containing protein</fullName>
    </recommendedName>
</protein>
<dbReference type="PANTHER" id="PTHR30126">
    <property type="entry name" value="HTH-TYPE TRANSCRIPTIONAL REGULATOR"/>
    <property type="match status" value="1"/>
</dbReference>
<evidence type="ECO:0000313" key="7">
    <source>
        <dbReference type="Proteomes" id="UP000637074"/>
    </source>
</evidence>
<feature type="domain" description="LysR substrate-binding" evidence="5">
    <location>
        <begin position="80"/>
        <end position="231"/>
    </location>
</feature>
<accession>A0ABQ3N5X7</accession>
<dbReference type="CDD" id="cd05466">
    <property type="entry name" value="PBP2_LTTR_substrate"/>
    <property type="match status" value="1"/>
</dbReference>
<evidence type="ECO:0000256" key="1">
    <source>
        <dbReference type="ARBA" id="ARBA00009437"/>
    </source>
</evidence>
<keyword evidence="7" id="KW-1185">Reference proteome</keyword>
<keyword evidence="2" id="KW-0805">Transcription regulation</keyword>
<dbReference type="InterPro" id="IPR005119">
    <property type="entry name" value="LysR_subst-bd"/>
</dbReference>
<evidence type="ECO:0000256" key="3">
    <source>
        <dbReference type="ARBA" id="ARBA00023125"/>
    </source>
</evidence>
<evidence type="ECO:0000313" key="6">
    <source>
        <dbReference type="EMBL" id="GHH99255.1"/>
    </source>
</evidence>
<dbReference type="SUPFAM" id="SSF53850">
    <property type="entry name" value="Periplasmic binding protein-like II"/>
    <property type="match status" value="1"/>
</dbReference>
<dbReference type="Gene3D" id="3.40.190.290">
    <property type="match status" value="1"/>
</dbReference>
<comment type="caution">
    <text evidence="6">The sequence shown here is derived from an EMBL/GenBank/DDBJ whole genome shotgun (WGS) entry which is preliminary data.</text>
</comment>
<dbReference type="PANTHER" id="PTHR30126:SF40">
    <property type="entry name" value="HTH-TYPE TRANSCRIPTIONAL REGULATOR GLTR"/>
    <property type="match status" value="1"/>
</dbReference>
<organism evidence="6 7">
    <name type="scientific">Neobacillus kokaensis</name>
    <dbReference type="NCBI Taxonomy" id="2759023"/>
    <lineage>
        <taxon>Bacteria</taxon>
        <taxon>Bacillati</taxon>
        <taxon>Bacillota</taxon>
        <taxon>Bacilli</taxon>
        <taxon>Bacillales</taxon>
        <taxon>Bacillaceae</taxon>
        <taxon>Neobacillus</taxon>
    </lineage>
</organism>
<dbReference type="Pfam" id="PF03466">
    <property type="entry name" value="LysR_substrate"/>
    <property type="match status" value="1"/>
</dbReference>
<gene>
    <name evidence="6" type="ORF">AM1BK_27980</name>
</gene>
<evidence type="ECO:0000256" key="2">
    <source>
        <dbReference type="ARBA" id="ARBA00023015"/>
    </source>
</evidence>
<dbReference type="EMBL" id="BNDS01000011">
    <property type="protein sequence ID" value="GHH99255.1"/>
    <property type="molecule type" value="Genomic_DNA"/>
</dbReference>
<dbReference type="InterPro" id="IPR036388">
    <property type="entry name" value="WH-like_DNA-bd_sf"/>
</dbReference>
<proteinExistence type="inferred from homology"/>
<keyword evidence="4" id="KW-0804">Transcription</keyword>
<name>A0ABQ3N5X7_9BACI</name>
<reference evidence="6 7" key="1">
    <citation type="journal article" date="2022" name="Int. J. Syst. Evol. Microbiol.">
        <title>Neobacillus kokaensis sp. nov., isolated from soil.</title>
        <authorList>
            <person name="Yuki K."/>
            <person name="Matsubara H."/>
            <person name="Yamaguchi S."/>
        </authorList>
    </citation>
    <scope>NUCLEOTIDE SEQUENCE [LARGE SCALE GENOMIC DNA]</scope>
    <source>
        <strain evidence="6 7">LOB 377</strain>
    </source>
</reference>
<evidence type="ECO:0000259" key="5">
    <source>
        <dbReference type="Pfam" id="PF03466"/>
    </source>
</evidence>
<comment type="similarity">
    <text evidence="1">Belongs to the LysR transcriptional regulatory family.</text>
</comment>